<feature type="compositionally biased region" description="Polar residues" evidence="3">
    <location>
        <begin position="983"/>
        <end position="1002"/>
    </location>
</feature>
<dbReference type="Pfam" id="PF24681">
    <property type="entry name" value="Kelch_KLHDC2_KLHL20_DRC7"/>
    <property type="match status" value="1"/>
</dbReference>
<dbReference type="EMBL" id="LSRX01000394">
    <property type="protein sequence ID" value="OLP98496.1"/>
    <property type="molecule type" value="Genomic_DNA"/>
</dbReference>
<feature type="transmembrane region" description="Helical" evidence="4">
    <location>
        <begin position="7"/>
        <end position="29"/>
    </location>
</feature>
<organism evidence="5 6">
    <name type="scientific">Symbiodinium microadriaticum</name>
    <name type="common">Dinoflagellate</name>
    <name type="synonym">Zooxanthella microadriatica</name>
    <dbReference type="NCBI Taxonomy" id="2951"/>
    <lineage>
        <taxon>Eukaryota</taxon>
        <taxon>Sar</taxon>
        <taxon>Alveolata</taxon>
        <taxon>Dinophyceae</taxon>
        <taxon>Suessiales</taxon>
        <taxon>Symbiodiniaceae</taxon>
        <taxon>Symbiodinium</taxon>
    </lineage>
</organism>
<evidence type="ECO:0000256" key="1">
    <source>
        <dbReference type="ARBA" id="ARBA00022441"/>
    </source>
</evidence>
<dbReference type="InterPro" id="IPR015915">
    <property type="entry name" value="Kelch-typ_b-propeller"/>
</dbReference>
<evidence type="ECO:0000256" key="2">
    <source>
        <dbReference type="ARBA" id="ARBA00022737"/>
    </source>
</evidence>
<dbReference type="PANTHER" id="PTHR46093:SF18">
    <property type="entry name" value="FIBRONECTIN TYPE-III DOMAIN-CONTAINING PROTEIN"/>
    <property type="match status" value="1"/>
</dbReference>
<keyword evidence="4" id="KW-0472">Membrane</keyword>
<reference evidence="5 6" key="1">
    <citation type="submission" date="2016-02" db="EMBL/GenBank/DDBJ databases">
        <title>Genome analysis of coral dinoflagellate symbionts highlights evolutionary adaptations to a symbiotic lifestyle.</title>
        <authorList>
            <person name="Aranda M."/>
            <person name="Li Y."/>
            <person name="Liew Y.J."/>
            <person name="Baumgarten S."/>
            <person name="Simakov O."/>
            <person name="Wilson M."/>
            <person name="Piel J."/>
            <person name="Ashoor H."/>
            <person name="Bougouffa S."/>
            <person name="Bajic V.B."/>
            <person name="Ryu T."/>
            <person name="Ravasi T."/>
            <person name="Bayer T."/>
            <person name="Micklem G."/>
            <person name="Kim H."/>
            <person name="Bhak J."/>
            <person name="Lajeunesse T.C."/>
            <person name="Voolstra C.R."/>
        </authorList>
    </citation>
    <scope>NUCLEOTIDE SEQUENCE [LARGE SCALE GENOMIC DNA]</scope>
    <source>
        <strain evidence="5 6">CCMP2467</strain>
    </source>
</reference>
<keyword evidence="5" id="KW-0969">Cilium</keyword>
<dbReference type="AlphaFoldDB" id="A0A1Q9DTI7"/>
<dbReference type="SUPFAM" id="SSF117281">
    <property type="entry name" value="Kelch motif"/>
    <property type="match status" value="1"/>
</dbReference>
<evidence type="ECO:0000256" key="3">
    <source>
        <dbReference type="SAM" id="MobiDB-lite"/>
    </source>
</evidence>
<dbReference type="Gene3D" id="2.120.10.80">
    <property type="entry name" value="Kelch-type beta propeller"/>
    <property type="match status" value="1"/>
</dbReference>
<evidence type="ECO:0000256" key="4">
    <source>
        <dbReference type="SAM" id="Phobius"/>
    </source>
</evidence>
<accession>A0A1Q9DTI7</accession>
<comment type="caution">
    <text evidence="5">The sequence shown here is derived from an EMBL/GenBank/DDBJ whole genome shotgun (WGS) entry which is preliminary data.</text>
</comment>
<dbReference type="OrthoDB" id="412449at2759"/>
<proteinExistence type="predicted"/>
<keyword evidence="1" id="KW-0880">Kelch repeat</keyword>
<keyword evidence="5" id="KW-0966">Cell projection</keyword>
<sequence>MELFLTSIAISTGSPAIVIILLLLLHHYYMRNPLNALCHVGRFVTRLLVKPLAQDFGDRTHGSPCETNMRATSAMLGALGLAMRASATVLVWETLVAGHSSTNSYAGATVNGDMVIFGGTNKLYRLDLEGTPQQWWHIQPSGTAPSGSWSHMAGSRTHDELIIFGGNRDVTGDDNVYRLTADDSNAFAWLQITVTGTRPTRRDYHGAIKLADGSLLIYGGFTKEVWQLNFQDVARSTGHWQSISITDATTYGPGAKARLNPAGVQGPDGRLLTFAGHNDFSTHYNDVFRLVLNGSVGTWQEIVVSGTKPAVRSLSTAVPVPDGMLIWGGFNDEPGHPQKQTSYADVWHLTLDAVDATNGVWHDLTPVGSAPFTGSFAQSSIICGVGMVITKGTQTAALNFTTGCAEGEAWADGHCNSCPSGFSSAGGCARECHPVSCPEGQVLSNSTCLPTLAHAVKELPMPNFSAWSDGGLVHLSFEAQLPLIAEDVPVAYWPDLVPTIMQSSLDTMPACSDHWNQTASAQTIELSLTLNYSELDGDCQLNTSWTDDTVARQGFAVLSFVAGVDPLPQAFWYFPVTITFDRTTHASFAGMVSGRFVIAGSTLVNVQFDGSLALYDSASFAVPQVPAVYTAQEMAFVEMTLSAPGMELHVDLAWLSQTSDPEAPMRHNLTDSLQLISATASQARFSVQLQACNECFLHVLASIVNRRLSEEQHGRHLSVFNHALQNIAIIVKEATSSTTPRTASPQFSGFFELTVVDPDAFVTTPQVRKVLADTLANVWGLKELELRLEALGSGRRLAGTVRVSFEADNDLESDSLTDLDLKVSAQLAEPSFVSDVMHQINDAIAEALPSTSARLHITAIDSFTAEVKREEAMTTVLSEDSLSLDLHPSGLGLGVALGATSVLVCCGCILQHLCRLGHLVWLPEVAEGPGLSSTAHEPCGLSPCKRSSRAPRPSKAIWEAPEVGLKSNSSARACPDGADPISRVTSCKSAQLSRGCSTQEGP</sequence>
<keyword evidence="2" id="KW-0677">Repeat</keyword>
<dbReference type="PANTHER" id="PTHR46093">
    <property type="entry name" value="ACYL-COA-BINDING DOMAIN-CONTAINING PROTEIN 5"/>
    <property type="match status" value="1"/>
</dbReference>
<evidence type="ECO:0000313" key="6">
    <source>
        <dbReference type="Proteomes" id="UP000186817"/>
    </source>
</evidence>
<evidence type="ECO:0000313" key="5">
    <source>
        <dbReference type="EMBL" id="OLP98496.1"/>
    </source>
</evidence>
<keyword evidence="4" id="KW-1133">Transmembrane helix</keyword>
<dbReference type="Proteomes" id="UP000186817">
    <property type="component" value="Unassembled WGS sequence"/>
</dbReference>
<keyword evidence="4" id="KW-0812">Transmembrane</keyword>
<keyword evidence="6" id="KW-1185">Reference proteome</keyword>
<feature type="region of interest" description="Disordered" evidence="3">
    <location>
        <begin position="965"/>
        <end position="1002"/>
    </location>
</feature>
<name>A0A1Q9DTI7_SYMMI</name>
<gene>
    <name evidence="5" type="primary">ODA11</name>
    <name evidence="5" type="ORF">AK812_SmicGene19039</name>
</gene>
<protein>
    <submittedName>
        <fullName evidence="5">Dynein alpha chain, flagellar outer arm</fullName>
    </submittedName>
</protein>
<keyword evidence="5" id="KW-0282">Flagellum</keyword>